<feature type="domain" description="P/Homo B" evidence="5">
    <location>
        <begin position="644"/>
        <end position="808"/>
    </location>
</feature>
<proteinExistence type="predicted"/>
<dbReference type="NCBIfam" id="TIGR04183">
    <property type="entry name" value="Por_Secre_tail"/>
    <property type="match status" value="1"/>
</dbReference>
<evidence type="ECO:0000259" key="5">
    <source>
        <dbReference type="PROSITE" id="PS51829"/>
    </source>
</evidence>
<dbReference type="InterPro" id="IPR024079">
    <property type="entry name" value="MetalloPept_cat_dom_sf"/>
</dbReference>
<dbReference type="Gene3D" id="2.60.120.260">
    <property type="entry name" value="Galactose-binding domain-like"/>
    <property type="match status" value="1"/>
</dbReference>
<evidence type="ECO:0000313" key="6">
    <source>
        <dbReference type="EMBL" id="MFD2892064.1"/>
    </source>
</evidence>
<comment type="caution">
    <text evidence="6">The sequence shown here is derived from an EMBL/GenBank/DDBJ whole genome shotgun (WGS) entry which is preliminary data.</text>
</comment>
<keyword evidence="3" id="KW-0378">Hydrolase</keyword>
<keyword evidence="1" id="KW-0645">Protease</keyword>
<feature type="signal peptide" evidence="4">
    <location>
        <begin position="1"/>
        <end position="20"/>
    </location>
</feature>
<reference evidence="7" key="1">
    <citation type="journal article" date="2019" name="Int. J. Syst. Evol. Microbiol.">
        <title>The Global Catalogue of Microorganisms (GCM) 10K type strain sequencing project: providing services to taxonomists for standard genome sequencing and annotation.</title>
        <authorList>
            <consortium name="The Broad Institute Genomics Platform"/>
            <consortium name="The Broad Institute Genome Sequencing Center for Infectious Disease"/>
            <person name="Wu L."/>
            <person name="Ma J."/>
        </authorList>
    </citation>
    <scope>NUCLEOTIDE SEQUENCE [LARGE SCALE GENOMIC DNA]</scope>
    <source>
        <strain evidence="7">KCTC 22671</strain>
    </source>
</reference>
<dbReference type="SUPFAM" id="SSF49785">
    <property type="entry name" value="Galactose-binding domain-like"/>
    <property type="match status" value="1"/>
</dbReference>
<dbReference type="Pfam" id="PF01483">
    <property type="entry name" value="P_proprotein"/>
    <property type="match status" value="1"/>
</dbReference>
<feature type="chain" id="PRO_5047423702" evidence="4">
    <location>
        <begin position="21"/>
        <end position="894"/>
    </location>
</feature>
<dbReference type="InterPro" id="IPR026444">
    <property type="entry name" value="Secre_tail"/>
</dbReference>
<dbReference type="InterPro" id="IPR008979">
    <property type="entry name" value="Galactose-bd-like_sf"/>
</dbReference>
<protein>
    <submittedName>
        <fullName evidence="6">Reprolysin-like metallopeptidase</fullName>
    </submittedName>
</protein>
<dbReference type="InterPro" id="IPR002884">
    <property type="entry name" value="P_dom"/>
</dbReference>
<evidence type="ECO:0000256" key="1">
    <source>
        <dbReference type="ARBA" id="ARBA00022670"/>
    </source>
</evidence>
<evidence type="ECO:0000313" key="7">
    <source>
        <dbReference type="Proteomes" id="UP001597534"/>
    </source>
</evidence>
<dbReference type="SUPFAM" id="SSF55486">
    <property type="entry name" value="Metalloproteases ('zincins'), catalytic domain"/>
    <property type="match status" value="1"/>
</dbReference>
<dbReference type="PROSITE" id="PS51829">
    <property type="entry name" value="P_HOMO_B"/>
    <property type="match status" value="1"/>
</dbReference>
<dbReference type="Gene3D" id="3.40.390.10">
    <property type="entry name" value="Collagenase (Catalytic Domain)"/>
    <property type="match status" value="1"/>
</dbReference>
<dbReference type="Pfam" id="PF18962">
    <property type="entry name" value="Por_Secre_tail"/>
    <property type="match status" value="1"/>
</dbReference>
<keyword evidence="7" id="KW-1185">Reference proteome</keyword>
<evidence type="ECO:0000256" key="4">
    <source>
        <dbReference type="SAM" id="SignalP"/>
    </source>
</evidence>
<gene>
    <name evidence="6" type="ORF">ACFS5J_08590</name>
</gene>
<sequence>MKKVLLIASFSMLFLNTVCSQTKKAWSGVKSENFELAKTVQRESFPIDYKLMELDLNVLKSALSNAPDRAFTNRSSVIISLPNANGELEQFQMYEASNFDSELQAQFPDIRSYVGVGLDDKYARVRLSIDAKTINTMITRADKPTEFMEPYSSDLKKYAVYTSLRVKGKLPFTCSTIEQVVTEDLTYQADNFSKSNTGSLKTFRLAMSVTPEYTAYHHAALGLATPKTSALSAINTTMTRVNGVFENDFAVHMNLINNTTIIYDGSVPDPYGSTSTNYNSQLQSTLNSVVGSANYDVGHLMGNVGNNGNAGCIGCVCGTNKGSGFTTSVTPVGDTFDIDYVAHEMGHQFGANHTFSHGNEGSGVNVEVGSGVTIMGYAGITPYDTHSNSIDVFHSASIAQVQSNLVTKFCPTSTPITHGAPVVDAGQNYIIPKSTPFVLTGSATDAGGSNTLTYTWEQFDNASSAQGGAASAASATKQSGPNWVNYVDSSSPTRYFPLLSSVLNNLTTTNGLEVTAEALSSVSRILNFRLTARDNVIGQGQTGFDNMTVTVDATKGPLTVTSQNTDNISYDVNSTQTVTWNVLNTNSIAGGNNVDILITTDGGQTWTTLLANTPNDGSESIVMPSSPAPVCRLMVKASNNIFFNVNSKNFAIGYTSSCNTYSNNTVLSVPDGAGANVSGAVASKTISVSGATGTISDVNVTLGISHTYIEDLVVALNHPDGTQVILWNRNCDNNPTSLTYTFDAGNPTVPSSNCSATTGTFGPFGDLNSFNGKAADGTWTLLAVDYYSGDTGVINDWTLSICTQTSLKSNGYEISDLNLYPNPNNGNFTLEFNAESSNVVVNVHDVRGRQIMSKSFNSNGIFNENIQLDNVESGVYLVTILDGSRQSVKKIIIE</sequence>
<dbReference type="EMBL" id="JBHUPC010000013">
    <property type="protein sequence ID" value="MFD2892064.1"/>
    <property type="molecule type" value="Genomic_DNA"/>
</dbReference>
<accession>A0ABW5YM45</accession>
<evidence type="ECO:0000256" key="3">
    <source>
        <dbReference type="ARBA" id="ARBA00022801"/>
    </source>
</evidence>
<dbReference type="RefSeq" id="WP_379811688.1">
    <property type="nucleotide sequence ID" value="NZ_JBHUPC010000013.1"/>
</dbReference>
<dbReference type="Pfam" id="PF13583">
    <property type="entry name" value="Reprolysin_4"/>
    <property type="match status" value="1"/>
</dbReference>
<name>A0ABW5YM45_9FLAO</name>
<organism evidence="6 7">
    <name type="scientific">Flavobacterium chuncheonense</name>
    <dbReference type="NCBI Taxonomy" id="2026653"/>
    <lineage>
        <taxon>Bacteria</taxon>
        <taxon>Pseudomonadati</taxon>
        <taxon>Bacteroidota</taxon>
        <taxon>Flavobacteriia</taxon>
        <taxon>Flavobacteriales</taxon>
        <taxon>Flavobacteriaceae</taxon>
        <taxon>Flavobacterium</taxon>
    </lineage>
</organism>
<keyword evidence="2 4" id="KW-0732">Signal</keyword>
<dbReference type="Proteomes" id="UP001597534">
    <property type="component" value="Unassembled WGS sequence"/>
</dbReference>
<evidence type="ECO:0000256" key="2">
    <source>
        <dbReference type="ARBA" id="ARBA00022729"/>
    </source>
</evidence>